<dbReference type="CDD" id="cd01301">
    <property type="entry name" value="rDP_like"/>
    <property type="match status" value="1"/>
</dbReference>
<dbReference type="PROSITE" id="PS51365">
    <property type="entry name" value="RENAL_DIPEPTIDASE_2"/>
    <property type="match status" value="1"/>
</dbReference>
<dbReference type="GO" id="GO:0006508">
    <property type="term" value="P:proteolysis"/>
    <property type="evidence" value="ECO:0007669"/>
    <property type="project" value="InterPro"/>
</dbReference>
<organism evidence="1 2">
    <name type="scientific">Oceaniovalibus guishaninsula JLT2003</name>
    <dbReference type="NCBI Taxonomy" id="1231392"/>
    <lineage>
        <taxon>Bacteria</taxon>
        <taxon>Pseudomonadati</taxon>
        <taxon>Pseudomonadota</taxon>
        <taxon>Alphaproteobacteria</taxon>
        <taxon>Rhodobacterales</taxon>
        <taxon>Roseobacteraceae</taxon>
        <taxon>Oceaniovalibus</taxon>
    </lineage>
</organism>
<protein>
    <submittedName>
        <fullName evidence="1">Dipeptidase AC</fullName>
    </submittedName>
</protein>
<dbReference type="PANTHER" id="PTHR10443:SF12">
    <property type="entry name" value="DIPEPTIDASE"/>
    <property type="match status" value="1"/>
</dbReference>
<dbReference type="GO" id="GO:0070573">
    <property type="term" value="F:metallodipeptidase activity"/>
    <property type="evidence" value="ECO:0007669"/>
    <property type="project" value="InterPro"/>
</dbReference>
<evidence type="ECO:0000313" key="2">
    <source>
        <dbReference type="Proteomes" id="UP000006765"/>
    </source>
</evidence>
<dbReference type="PROSITE" id="PS00869">
    <property type="entry name" value="RENAL_DIPEPTIDASE_1"/>
    <property type="match status" value="1"/>
</dbReference>
<dbReference type="InterPro" id="IPR032466">
    <property type="entry name" value="Metal_Hydrolase"/>
</dbReference>
<dbReference type="RefSeq" id="WP_007426635.1">
    <property type="nucleotide sequence ID" value="NZ_AMGO01000021.1"/>
</dbReference>
<sequence length="349" mass="37459">MIPIFDGHNDVLSRLAQSDAADPVAGFIDGDDGAIDASKARRGGLAGGFFAMWVPTEGAPDYSAAMRHPPYDVPLPAPVAEVEAIRTVTRQAAILLDLERRGALRICRDIAALRDCIDTGTLAAILHLEGAEAIGADLHMLDLLYAAGLRSLGPVWSRSTIFGEGVPFRYPSDGEIGAGLTAAGRTLVRRCDRLGVMVDLSHLNAAGIRDVAEISSRPLVATHSNAHAVSPHSRNLTDAQLDLIARSDGLVGLNFAVSFLRPDGRKDTDVPMAVLLDHLDHLIARLGEDRVGLGSDFDGALVPRELAGADRLDVLRDAMAVRGYDGDRIAKICHRNWLRVLDLSWRPAR</sequence>
<dbReference type="Gene3D" id="3.20.20.140">
    <property type="entry name" value="Metal-dependent hydrolases"/>
    <property type="match status" value="1"/>
</dbReference>
<reference evidence="1 2" key="1">
    <citation type="journal article" date="2012" name="J. Bacteriol.">
        <title>Draft Genome Sequence of Oceaniovalibus guishaninsula JLT2003T.</title>
        <authorList>
            <person name="Tang K."/>
            <person name="Liu K."/>
            <person name="Jiao N."/>
        </authorList>
    </citation>
    <scope>NUCLEOTIDE SEQUENCE [LARGE SCALE GENOMIC DNA]</scope>
    <source>
        <strain evidence="1 2">JLT2003</strain>
    </source>
</reference>
<dbReference type="eggNOG" id="COG2355">
    <property type="taxonomic scope" value="Bacteria"/>
</dbReference>
<dbReference type="AlphaFoldDB" id="K2I6Q8"/>
<proteinExistence type="predicted"/>
<accession>K2I6Q8</accession>
<dbReference type="Pfam" id="PF01244">
    <property type="entry name" value="Peptidase_M19"/>
    <property type="match status" value="1"/>
</dbReference>
<gene>
    <name evidence="1" type="ORF">OCGS_1483</name>
</gene>
<keyword evidence="2" id="KW-1185">Reference proteome</keyword>
<dbReference type="InterPro" id="IPR000180">
    <property type="entry name" value="Dipep_AS"/>
</dbReference>
<dbReference type="OrthoDB" id="9804920at2"/>
<dbReference type="Proteomes" id="UP000006765">
    <property type="component" value="Unassembled WGS sequence"/>
</dbReference>
<dbReference type="STRING" id="1231392.OCGS_1483"/>
<dbReference type="InterPro" id="IPR008257">
    <property type="entry name" value="Pept_M19"/>
</dbReference>
<evidence type="ECO:0000313" key="1">
    <source>
        <dbReference type="EMBL" id="EKE44645.1"/>
    </source>
</evidence>
<dbReference type="PATRIC" id="fig|1231392.3.peg.1489"/>
<comment type="caution">
    <text evidence="1">The sequence shown here is derived from an EMBL/GenBank/DDBJ whole genome shotgun (WGS) entry which is preliminary data.</text>
</comment>
<dbReference type="PANTHER" id="PTHR10443">
    <property type="entry name" value="MICROSOMAL DIPEPTIDASE"/>
    <property type="match status" value="1"/>
</dbReference>
<dbReference type="SUPFAM" id="SSF51556">
    <property type="entry name" value="Metallo-dependent hydrolases"/>
    <property type="match status" value="1"/>
</dbReference>
<dbReference type="EMBL" id="AMGO01000021">
    <property type="protein sequence ID" value="EKE44645.1"/>
    <property type="molecule type" value="Genomic_DNA"/>
</dbReference>
<name>K2I6Q8_9RHOB</name>